<evidence type="ECO:0000256" key="10">
    <source>
        <dbReference type="ARBA" id="ARBA00022884"/>
    </source>
</evidence>
<dbReference type="VEuPathDB" id="FungiDB:YALI1_F36706g"/>
<dbReference type="InterPro" id="IPR034181">
    <property type="entry name" value="Cwc2_RRM"/>
</dbReference>
<sequence length="382" mass="42773">MSEAPESIETSPVVTPDVAESVQNQGVEVVQTEAPTEAQVVKTKSKKKRTKDPALYHTRKARIQVDPDSVNTDDRPPQTGTVYNIWFNKWSGGDKEDEKFNQKKADGRCSIARDSGYTRADKVPGSYFCLYFARGLCTQGHKCEFLHRLPVLTDMFSPTTDCFGRDRFFDYRDDMGGIGSISRVNRTLYVGRIHVSDAAKAGALDEIVSRHFSEWGDVDRIRVLHDKGVAFVTYATEVNAQFAKEAMAHQSLDSGEVLNVRWATQDPDPLAQAREQRRLEENAAEAIKRLLPQEYVDELEGRAKKSKPLLEGYEEDDSEKLKRIMNNQKEAGAEPAEEVKQIEPAPEPAAPVSTDTGMFNKSSLSALKALKKKKKTKAKVEE</sequence>
<dbReference type="InterPro" id="IPR000504">
    <property type="entry name" value="RRM_dom"/>
</dbReference>
<gene>
    <name evidence="21" type="ORF">B0I71DRAFT_136262</name>
    <name evidence="20" type="ORF">YALI1_F36706g</name>
</gene>
<dbReference type="GO" id="GO:0008380">
    <property type="term" value="P:RNA splicing"/>
    <property type="evidence" value="ECO:0007669"/>
    <property type="project" value="UniProtKB-KW"/>
</dbReference>
<dbReference type="PANTHER" id="PTHR14089:SF2">
    <property type="entry name" value="PRE-MRNA-SPLICING FACTOR CWC2"/>
    <property type="match status" value="1"/>
</dbReference>
<comment type="similarity">
    <text evidence="2">Belongs to the RRM CWC2 family.</text>
</comment>
<feature type="region of interest" description="Disordered" evidence="17">
    <location>
        <begin position="307"/>
        <end position="358"/>
    </location>
</feature>
<dbReference type="GO" id="GO:0000974">
    <property type="term" value="C:Prp19 complex"/>
    <property type="evidence" value="ECO:0007669"/>
    <property type="project" value="TreeGrafter"/>
</dbReference>
<keyword evidence="8 16" id="KW-0863">Zinc-finger</keyword>
<evidence type="ECO:0000256" key="2">
    <source>
        <dbReference type="ARBA" id="ARBA00008024"/>
    </source>
</evidence>
<evidence type="ECO:0000259" key="19">
    <source>
        <dbReference type="PROSITE" id="PS50103"/>
    </source>
</evidence>
<evidence type="ECO:0000256" key="1">
    <source>
        <dbReference type="ARBA" id="ARBA00004123"/>
    </source>
</evidence>
<dbReference type="Pfam" id="PF00076">
    <property type="entry name" value="RRM_1"/>
    <property type="match status" value="1"/>
</dbReference>
<dbReference type="PROSITE" id="PS50103">
    <property type="entry name" value="ZF_C3H1"/>
    <property type="match status" value="1"/>
</dbReference>
<evidence type="ECO:0000259" key="18">
    <source>
        <dbReference type="PROSITE" id="PS50102"/>
    </source>
</evidence>
<dbReference type="PANTHER" id="PTHR14089">
    <property type="entry name" value="PRE-MRNA-SPLICING FACTOR RBM22"/>
    <property type="match status" value="1"/>
</dbReference>
<evidence type="ECO:0000256" key="12">
    <source>
        <dbReference type="ARBA" id="ARBA00023242"/>
    </source>
</evidence>
<dbReference type="GO" id="GO:0071007">
    <property type="term" value="C:U2-type catalytic step 2 spliceosome"/>
    <property type="evidence" value="ECO:0007669"/>
    <property type="project" value="TreeGrafter"/>
</dbReference>
<dbReference type="CDD" id="cd12360">
    <property type="entry name" value="RRM_cwf2"/>
    <property type="match status" value="1"/>
</dbReference>
<comment type="subunit">
    <text evidence="3">Associated with the spliceosome.</text>
</comment>
<evidence type="ECO:0000256" key="9">
    <source>
        <dbReference type="ARBA" id="ARBA00022833"/>
    </source>
</evidence>
<dbReference type="InterPro" id="IPR036855">
    <property type="entry name" value="Znf_CCCH_sf"/>
</dbReference>
<keyword evidence="13" id="KW-0131">Cell cycle</keyword>
<dbReference type="InterPro" id="IPR039171">
    <property type="entry name" value="Cwc2/Slt11"/>
</dbReference>
<comment type="function">
    <text evidence="14">Involved in the first step of pre-mRNA splicing. Required for cell growth and cell cycle control. Plays a role in the levels of the U1, U4, U5 and U6 snRNAs and the maintenance of the U4/U6 snRNA complex. May provide the link between the 'nineteen complex' NTC spliceosome protein complex and the spliceosome through the U6 snRNA. Associates predominantly with U6 snRNAs in assembled active spliceosomes. Binds directly to the internal stem-loop (ISL) domain of the U6 snRNA and to the pre-mRNA intron near the 5' splice site during the activation and catalytic phases of the spliceosome cycle.</text>
</comment>
<feature type="domain" description="RRM" evidence="18">
    <location>
        <begin position="186"/>
        <end position="265"/>
    </location>
</feature>
<proteinExistence type="inferred from homology"/>
<dbReference type="GeneID" id="2908799"/>
<evidence type="ECO:0000256" key="7">
    <source>
        <dbReference type="ARBA" id="ARBA00022728"/>
    </source>
</evidence>
<keyword evidence="6 16" id="KW-0479">Metal-binding</keyword>
<keyword evidence="10 15" id="KW-0694">RNA-binding</keyword>
<evidence type="ECO:0000313" key="21">
    <source>
        <dbReference type="EMBL" id="RDW23256.1"/>
    </source>
</evidence>
<dbReference type="OMA" id="WYNKWSQ"/>
<protein>
    <recommendedName>
        <fullName evidence="4">Pre-mRNA-splicing factor CWC2</fullName>
    </recommendedName>
</protein>
<evidence type="ECO:0000256" key="8">
    <source>
        <dbReference type="ARBA" id="ARBA00022771"/>
    </source>
</evidence>
<keyword evidence="9 16" id="KW-0862">Zinc</keyword>
<evidence type="ECO:0000256" key="14">
    <source>
        <dbReference type="ARBA" id="ARBA00025224"/>
    </source>
</evidence>
<evidence type="ECO:0000256" key="3">
    <source>
        <dbReference type="ARBA" id="ARBA00011524"/>
    </source>
</evidence>
<name>A0A1D8NQE2_YARLL</name>
<dbReference type="EMBL" id="CP017558">
    <property type="protein sequence ID" value="AOW07852.1"/>
    <property type="molecule type" value="Genomic_DNA"/>
</dbReference>
<evidence type="ECO:0000256" key="11">
    <source>
        <dbReference type="ARBA" id="ARBA00023187"/>
    </source>
</evidence>
<organism evidence="20 22">
    <name type="scientific">Yarrowia lipolytica</name>
    <name type="common">Candida lipolytica</name>
    <dbReference type="NCBI Taxonomy" id="4952"/>
    <lineage>
        <taxon>Eukaryota</taxon>
        <taxon>Fungi</taxon>
        <taxon>Dikarya</taxon>
        <taxon>Ascomycota</taxon>
        <taxon>Saccharomycotina</taxon>
        <taxon>Dipodascomycetes</taxon>
        <taxon>Dipodascales</taxon>
        <taxon>Dipodascales incertae sedis</taxon>
        <taxon>Yarrowia</taxon>
    </lineage>
</organism>
<dbReference type="GO" id="GO:0017070">
    <property type="term" value="F:U6 snRNA binding"/>
    <property type="evidence" value="ECO:0007669"/>
    <property type="project" value="TreeGrafter"/>
</dbReference>
<keyword evidence="5" id="KW-0507">mRNA processing</keyword>
<dbReference type="InterPro" id="IPR012677">
    <property type="entry name" value="Nucleotide-bd_a/b_plait_sf"/>
</dbReference>
<evidence type="ECO:0000256" key="6">
    <source>
        <dbReference type="ARBA" id="ARBA00022723"/>
    </source>
</evidence>
<dbReference type="FunFam" id="3.30.70.330:FF:000249">
    <property type="entry name" value="Pre-mRNA-splicing factor CWC2, variant"/>
    <property type="match status" value="1"/>
</dbReference>
<dbReference type="EMBL" id="KZ859098">
    <property type="protein sequence ID" value="RDW23256.1"/>
    <property type="molecule type" value="Genomic_DNA"/>
</dbReference>
<dbReference type="InterPro" id="IPR000571">
    <property type="entry name" value="Znf_CCCH"/>
</dbReference>
<evidence type="ECO:0000256" key="16">
    <source>
        <dbReference type="PROSITE-ProRule" id="PRU00723"/>
    </source>
</evidence>
<evidence type="ECO:0000313" key="22">
    <source>
        <dbReference type="Proteomes" id="UP000182444"/>
    </source>
</evidence>
<dbReference type="Pfam" id="PF16131">
    <property type="entry name" value="Torus"/>
    <property type="match status" value="1"/>
</dbReference>
<dbReference type="SMART" id="SM00360">
    <property type="entry name" value="RRM"/>
    <property type="match status" value="1"/>
</dbReference>
<comment type="subcellular location">
    <subcellularLocation>
        <location evidence="1">Nucleus</location>
    </subcellularLocation>
</comment>
<evidence type="ECO:0000256" key="15">
    <source>
        <dbReference type="PROSITE-ProRule" id="PRU00176"/>
    </source>
</evidence>
<dbReference type="Proteomes" id="UP000256601">
    <property type="component" value="Unassembled WGS sequence"/>
</dbReference>
<evidence type="ECO:0000256" key="13">
    <source>
        <dbReference type="ARBA" id="ARBA00023306"/>
    </source>
</evidence>
<dbReference type="InterPro" id="IPR032297">
    <property type="entry name" value="Torus"/>
</dbReference>
<feature type="domain" description="C3H1-type" evidence="19">
    <location>
        <begin position="124"/>
        <end position="150"/>
    </location>
</feature>
<dbReference type="PROSITE" id="PS50102">
    <property type="entry name" value="RRM"/>
    <property type="match status" value="1"/>
</dbReference>
<accession>A0A1D8NQE2</accession>
<reference evidence="21 23" key="2">
    <citation type="submission" date="2018-07" db="EMBL/GenBank/DDBJ databases">
        <title>Draft Genome Assemblies for Five Robust Yarrowia lipolytica Strains Exhibiting High Lipid Production and Pentose Sugar Utilization and Sugar Alcohol Secretion from Undetoxified Lignocellulosic Biomass Hydrolysates.</title>
        <authorList>
            <consortium name="DOE Joint Genome Institute"/>
            <person name="Walker C."/>
            <person name="Ryu S."/>
            <person name="Na H."/>
            <person name="Zane M."/>
            <person name="LaButti K."/>
            <person name="Lipzen A."/>
            <person name="Haridas S."/>
            <person name="Barry K."/>
            <person name="Grigoriev I.V."/>
            <person name="Quarterman J."/>
            <person name="Slininger P."/>
            <person name="Dien B."/>
            <person name="Trinh C.T."/>
        </authorList>
    </citation>
    <scope>NUCLEOTIDE SEQUENCE [LARGE SCALE GENOMIC DNA]</scope>
    <source>
        <strain evidence="21 23">YB392</strain>
    </source>
</reference>
<dbReference type="KEGG" id="yli:2908799"/>
<dbReference type="InterPro" id="IPR035979">
    <property type="entry name" value="RBD_domain_sf"/>
</dbReference>
<dbReference type="eggNOG" id="KOG0118">
    <property type="taxonomic scope" value="Eukaryota"/>
</dbReference>
<dbReference type="SUPFAM" id="SSF90229">
    <property type="entry name" value="CCCH zinc finger"/>
    <property type="match status" value="1"/>
</dbReference>
<keyword evidence="11" id="KW-0508">mRNA splicing</keyword>
<dbReference type="GO" id="GO:0006397">
    <property type="term" value="P:mRNA processing"/>
    <property type="evidence" value="ECO:0007669"/>
    <property type="project" value="UniProtKB-KW"/>
</dbReference>
<dbReference type="SUPFAM" id="SSF54928">
    <property type="entry name" value="RNA-binding domain, RBD"/>
    <property type="match status" value="1"/>
</dbReference>
<evidence type="ECO:0000313" key="20">
    <source>
        <dbReference type="EMBL" id="AOW07852.1"/>
    </source>
</evidence>
<dbReference type="SMR" id="A0A1D8NQE2"/>
<dbReference type="GO" id="GO:0008270">
    <property type="term" value="F:zinc ion binding"/>
    <property type="evidence" value="ECO:0007669"/>
    <property type="project" value="UniProtKB-KW"/>
</dbReference>
<dbReference type="GO" id="GO:0071006">
    <property type="term" value="C:U2-type catalytic step 1 spliceosome"/>
    <property type="evidence" value="ECO:0007669"/>
    <property type="project" value="TreeGrafter"/>
</dbReference>
<dbReference type="Proteomes" id="UP000182444">
    <property type="component" value="Chromosome 1F"/>
</dbReference>
<reference evidence="20 22" key="1">
    <citation type="journal article" date="2016" name="PLoS ONE">
        <title>Sequence Assembly of Yarrowia lipolytica Strain W29/CLIB89 Shows Transposable Element Diversity.</title>
        <authorList>
            <person name="Magnan C."/>
            <person name="Yu J."/>
            <person name="Chang I."/>
            <person name="Jahn E."/>
            <person name="Kanomata Y."/>
            <person name="Wu J."/>
            <person name="Zeller M."/>
            <person name="Oakes M."/>
            <person name="Baldi P."/>
            <person name="Sandmeyer S."/>
        </authorList>
    </citation>
    <scope>NUCLEOTIDE SEQUENCE [LARGE SCALE GENOMIC DNA]</scope>
    <source>
        <strain evidence="20">CLIB89</strain>
        <strain evidence="22">CLIB89(W29)</strain>
    </source>
</reference>
<dbReference type="VEuPathDB" id="FungiDB:YALI0_F29073g"/>
<evidence type="ECO:0000256" key="4">
    <source>
        <dbReference type="ARBA" id="ARBA00017295"/>
    </source>
</evidence>
<keyword evidence="7" id="KW-0747">Spliceosome</keyword>
<evidence type="ECO:0000256" key="17">
    <source>
        <dbReference type="SAM" id="MobiDB-lite"/>
    </source>
</evidence>
<dbReference type="GO" id="GO:0036002">
    <property type="term" value="F:pre-mRNA binding"/>
    <property type="evidence" value="ECO:0007669"/>
    <property type="project" value="TreeGrafter"/>
</dbReference>
<keyword evidence="12" id="KW-0539">Nucleus</keyword>
<evidence type="ECO:0000313" key="23">
    <source>
        <dbReference type="Proteomes" id="UP000256601"/>
    </source>
</evidence>
<dbReference type="AlphaFoldDB" id="A0A1D8NQE2"/>
<evidence type="ECO:0000256" key="5">
    <source>
        <dbReference type="ARBA" id="ARBA00022664"/>
    </source>
</evidence>
<dbReference type="Gene3D" id="3.30.70.330">
    <property type="match status" value="1"/>
</dbReference>
<feature type="zinc finger region" description="C3H1-type" evidence="16">
    <location>
        <begin position="124"/>
        <end position="150"/>
    </location>
</feature>